<evidence type="ECO:0000256" key="9">
    <source>
        <dbReference type="ARBA" id="ARBA00032824"/>
    </source>
</evidence>
<dbReference type="GO" id="GO:0045454">
    <property type="term" value="P:cell redox homeostasis"/>
    <property type="evidence" value="ECO:0007669"/>
    <property type="project" value="TreeGrafter"/>
</dbReference>
<dbReference type="EC" id="1.11.1.24" evidence="3"/>
<dbReference type="Proteomes" id="UP000033608">
    <property type="component" value="Unassembled WGS sequence"/>
</dbReference>
<dbReference type="InterPro" id="IPR000866">
    <property type="entry name" value="AhpC/TSA"/>
</dbReference>
<organism evidence="14 16">
    <name type="scientific">Devosia limi DSM 17137</name>
    <dbReference type="NCBI Taxonomy" id="1121477"/>
    <lineage>
        <taxon>Bacteria</taxon>
        <taxon>Pseudomonadati</taxon>
        <taxon>Pseudomonadota</taxon>
        <taxon>Alphaproteobacteria</taxon>
        <taxon>Hyphomicrobiales</taxon>
        <taxon>Devosiaceae</taxon>
        <taxon>Devosia</taxon>
    </lineage>
</organism>
<evidence type="ECO:0000313" key="14">
    <source>
        <dbReference type="EMBL" id="KKB83685.1"/>
    </source>
</evidence>
<evidence type="ECO:0000256" key="7">
    <source>
        <dbReference type="ARBA" id="ARBA00023157"/>
    </source>
</evidence>
<proteinExistence type="inferred from homology"/>
<dbReference type="GO" id="GO:0008379">
    <property type="term" value="F:thioredoxin peroxidase activity"/>
    <property type="evidence" value="ECO:0007669"/>
    <property type="project" value="TreeGrafter"/>
</dbReference>
<accession>A0A0F5LN20</accession>
<keyword evidence="16" id="KW-1185">Reference proteome</keyword>
<keyword evidence="4" id="KW-0575">Peroxidase</keyword>
<dbReference type="SUPFAM" id="SSF52833">
    <property type="entry name" value="Thioredoxin-like"/>
    <property type="match status" value="1"/>
</dbReference>
<gene>
    <name evidence="15" type="ORF">SAMN02745223_01070</name>
    <name evidence="14" type="ORF">VW29_13355</name>
</gene>
<reference evidence="15 17" key="2">
    <citation type="submission" date="2016-11" db="EMBL/GenBank/DDBJ databases">
        <authorList>
            <person name="Jaros S."/>
            <person name="Januszkiewicz K."/>
            <person name="Wedrychowicz H."/>
        </authorList>
    </citation>
    <scope>NUCLEOTIDE SEQUENCE [LARGE SCALE GENOMIC DNA]</scope>
    <source>
        <strain evidence="15 17">DSM 17137</strain>
    </source>
</reference>
<comment type="catalytic activity">
    <reaction evidence="12">
        <text>a hydroperoxide + [thioredoxin]-dithiol = an alcohol + [thioredoxin]-disulfide + H2O</text>
        <dbReference type="Rhea" id="RHEA:62620"/>
        <dbReference type="Rhea" id="RHEA-COMP:10698"/>
        <dbReference type="Rhea" id="RHEA-COMP:10700"/>
        <dbReference type="ChEBI" id="CHEBI:15377"/>
        <dbReference type="ChEBI" id="CHEBI:29950"/>
        <dbReference type="ChEBI" id="CHEBI:30879"/>
        <dbReference type="ChEBI" id="CHEBI:35924"/>
        <dbReference type="ChEBI" id="CHEBI:50058"/>
        <dbReference type="EC" id="1.11.1.24"/>
    </reaction>
</comment>
<evidence type="ECO:0000256" key="12">
    <source>
        <dbReference type="ARBA" id="ARBA00049091"/>
    </source>
</evidence>
<evidence type="ECO:0000256" key="3">
    <source>
        <dbReference type="ARBA" id="ARBA00013017"/>
    </source>
</evidence>
<protein>
    <recommendedName>
        <fullName evidence="3">thioredoxin-dependent peroxiredoxin</fullName>
        <ecNumber evidence="3">1.11.1.24</ecNumber>
    </recommendedName>
    <alternativeName>
        <fullName evidence="9">Thioredoxin peroxidase</fullName>
    </alternativeName>
    <alternativeName>
        <fullName evidence="11">Thioredoxin-dependent peroxiredoxin Bcp</fullName>
    </alternativeName>
</protein>
<evidence type="ECO:0000256" key="11">
    <source>
        <dbReference type="ARBA" id="ARBA00042639"/>
    </source>
</evidence>
<keyword evidence="7" id="KW-1015">Disulfide bond</keyword>
<dbReference type="EMBL" id="LAJF01000089">
    <property type="protein sequence ID" value="KKB83685.1"/>
    <property type="molecule type" value="Genomic_DNA"/>
</dbReference>
<dbReference type="InterPro" id="IPR036249">
    <property type="entry name" value="Thioredoxin-like_sf"/>
</dbReference>
<reference evidence="14 16" key="1">
    <citation type="submission" date="2015-03" db="EMBL/GenBank/DDBJ databases">
        <authorList>
            <person name="Hassan Y.I."/>
            <person name="Lepp D."/>
            <person name="Zhou T."/>
        </authorList>
    </citation>
    <scope>NUCLEOTIDE SEQUENCE [LARGE SCALE GENOMIC DNA]</scope>
    <source>
        <strain evidence="14 16">DSM 17137</strain>
    </source>
</reference>
<comment type="subunit">
    <text evidence="2">Monomer.</text>
</comment>
<evidence type="ECO:0000313" key="17">
    <source>
        <dbReference type="Proteomes" id="UP000184533"/>
    </source>
</evidence>
<evidence type="ECO:0000256" key="10">
    <source>
        <dbReference type="ARBA" id="ARBA00038489"/>
    </source>
</evidence>
<dbReference type="STRING" id="1121477.SAMN02745223_01070"/>
<evidence type="ECO:0000256" key="8">
    <source>
        <dbReference type="ARBA" id="ARBA00023284"/>
    </source>
</evidence>
<keyword evidence="6" id="KW-0560">Oxidoreductase</keyword>
<sequence length="165" mass="18286">MTIPQEGDVAPDFTLPLDDGTSFTLSAQRGSPVVLYFYPDDDTGGCINENQEFSELRSAFADRKARLVGISPNTIESHQKFRKKYNLLVPLAADPDHLAIEAFGLWQLKKLYGREFMGLIRTSIIIDAEGKVPRIIRATRIAGHAAKMLDALDEVLAGKSPARRK</sequence>
<dbReference type="GO" id="GO:0034599">
    <property type="term" value="P:cellular response to oxidative stress"/>
    <property type="evidence" value="ECO:0007669"/>
    <property type="project" value="TreeGrafter"/>
</dbReference>
<dbReference type="GO" id="GO:0005737">
    <property type="term" value="C:cytoplasm"/>
    <property type="evidence" value="ECO:0007669"/>
    <property type="project" value="TreeGrafter"/>
</dbReference>
<dbReference type="Gene3D" id="3.40.30.10">
    <property type="entry name" value="Glutaredoxin"/>
    <property type="match status" value="1"/>
</dbReference>
<dbReference type="PATRIC" id="fig|1121477.3.peg.3828"/>
<dbReference type="OrthoDB" id="9812811at2"/>
<dbReference type="InterPro" id="IPR050924">
    <property type="entry name" value="Peroxiredoxin_BCP/PrxQ"/>
</dbReference>
<dbReference type="PANTHER" id="PTHR42801">
    <property type="entry name" value="THIOREDOXIN-DEPENDENT PEROXIDE REDUCTASE"/>
    <property type="match status" value="1"/>
</dbReference>
<keyword evidence="5" id="KW-0049">Antioxidant</keyword>
<dbReference type="AlphaFoldDB" id="A0A0F5LN20"/>
<evidence type="ECO:0000256" key="4">
    <source>
        <dbReference type="ARBA" id="ARBA00022559"/>
    </source>
</evidence>
<dbReference type="RefSeq" id="WP_046135762.1">
    <property type="nucleotide sequence ID" value="NZ_FQVC01000002.1"/>
</dbReference>
<dbReference type="Proteomes" id="UP000184533">
    <property type="component" value="Unassembled WGS sequence"/>
</dbReference>
<evidence type="ECO:0000313" key="16">
    <source>
        <dbReference type="Proteomes" id="UP000033608"/>
    </source>
</evidence>
<name>A0A0F5LN20_9HYPH</name>
<dbReference type="EMBL" id="FQVC01000002">
    <property type="protein sequence ID" value="SHE74582.1"/>
    <property type="molecule type" value="Genomic_DNA"/>
</dbReference>
<evidence type="ECO:0000313" key="15">
    <source>
        <dbReference type="EMBL" id="SHE74582.1"/>
    </source>
</evidence>
<dbReference type="FunFam" id="3.40.30.10:FF:000007">
    <property type="entry name" value="Thioredoxin-dependent thiol peroxidase"/>
    <property type="match status" value="1"/>
</dbReference>
<feature type="domain" description="Thioredoxin" evidence="13">
    <location>
        <begin position="4"/>
        <end position="157"/>
    </location>
</feature>
<dbReference type="CDD" id="cd03017">
    <property type="entry name" value="PRX_BCP"/>
    <property type="match status" value="1"/>
</dbReference>
<comment type="function">
    <text evidence="1">Thiol-specific peroxidase that catalyzes the reduction of hydrogen peroxide and organic hydroperoxides to water and alcohols, respectively. Plays a role in cell protection against oxidative stress by detoxifying peroxides and as sensor of hydrogen peroxide-mediated signaling events.</text>
</comment>
<dbReference type="PANTHER" id="PTHR42801:SF4">
    <property type="entry name" value="AHPC_TSA FAMILY PROTEIN"/>
    <property type="match status" value="1"/>
</dbReference>
<evidence type="ECO:0000256" key="1">
    <source>
        <dbReference type="ARBA" id="ARBA00003330"/>
    </source>
</evidence>
<dbReference type="PROSITE" id="PS51352">
    <property type="entry name" value="THIOREDOXIN_2"/>
    <property type="match status" value="1"/>
</dbReference>
<dbReference type="InterPro" id="IPR013766">
    <property type="entry name" value="Thioredoxin_domain"/>
</dbReference>
<dbReference type="Pfam" id="PF00578">
    <property type="entry name" value="AhpC-TSA"/>
    <property type="match status" value="1"/>
</dbReference>
<evidence type="ECO:0000256" key="5">
    <source>
        <dbReference type="ARBA" id="ARBA00022862"/>
    </source>
</evidence>
<keyword evidence="8" id="KW-0676">Redox-active center</keyword>
<evidence type="ECO:0000259" key="13">
    <source>
        <dbReference type="PROSITE" id="PS51352"/>
    </source>
</evidence>
<comment type="similarity">
    <text evidence="10">Belongs to the peroxiredoxin family. BCP/PrxQ subfamily.</text>
</comment>
<evidence type="ECO:0000256" key="6">
    <source>
        <dbReference type="ARBA" id="ARBA00023002"/>
    </source>
</evidence>
<evidence type="ECO:0000256" key="2">
    <source>
        <dbReference type="ARBA" id="ARBA00011245"/>
    </source>
</evidence>